<gene>
    <name evidence="1" type="ORF">GGP82_002538</name>
    <name evidence="2" type="ORF">GGQ01_001609</name>
</gene>
<comment type="caution">
    <text evidence="2">The sequence shown here is derived from an EMBL/GenBank/DDBJ whole genome shotgun (WGS) entry which is preliminary data.</text>
</comment>
<evidence type="ECO:0000313" key="2">
    <source>
        <dbReference type="EMBL" id="MCS4036546.1"/>
    </source>
</evidence>
<sequence length="29" mass="3251">MADASCRILCTGDLHLGRYPSRTQSRDRA</sequence>
<organism evidence="2 3">
    <name type="scientific">Salinibacter ruber</name>
    <dbReference type="NCBI Taxonomy" id="146919"/>
    <lineage>
        <taxon>Bacteria</taxon>
        <taxon>Pseudomonadati</taxon>
        <taxon>Rhodothermota</taxon>
        <taxon>Rhodothermia</taxon>
        <taxon>Rhodothermales</taxon>
        <taxon>Salinibacteraceae</taxon>
        <taxon>Salinibacter</taxon>
    </lineage>
</organism>
<protein>
    <submittedName>
        <fullName evidence="2">Uncharacterized protein</fullName>
    </submittedName>
</protein>
<proteinExistence type="predicted"/>
<dbReference type="AlphaFoldDB" id="A0A9X2UKN5"/>
<evidence type="ECO:0000313" key="1">
    <source>
        <dbReference type="EMBL" id="MCS3865969.1"/>
    </source>
</evidence>
<dbReference type="EMBL" id="JANTYZ010000008">
    <property type="protein sequence ID" value="MCS3865969.1"/>
    <property type="molecule type" value="Genomic_DNA"/>
</dbReference>
<reference evidence="2" key="1">
    <citation type="submission" date="2022-08" db="EMBL/GenBank/DDBJ databases">
        <title>Genomic Encyclopedia of Type Strains, Phase V (KMG-V): Genome sequencing to study the core and pangenomes of soil and plant-associated prokaryotes.</title>
        <authorList>
            <person name="Whitman W."/>
        </authorList>
    </citation>
    <scope>NUCLEOTIDE SEQUENCE</scope>
    <source>
        <strain evidence="1">SP2016B</strain>
        <strain evidence="2">SP3012</strain>
    </source>
</reference>
<evidence type="ECO:0000313" key="3">
    <source>
        <dbReference type="Proteomes" id="UP001155040"/>
    </source>
</evidence>
<name>A0A9X2UKN5_9BACT</name>
<dbReference type="Proteomes" id="UP001155034">
    <property type="component" value="Unassembled WGS sequence"/>
</dbReference>
<accession>A0A9X2UKN5</accession>
<dbReference type="Proteomes" id="UP001155040">
    <property type="component" value="Unassembled WGS sequence"/>
</dbReference>
<dbReference type="EMBL" id="JANUBF010000009">
    <property type="protein sequence ID" value="MCS4036546.1"/>
    <property type="molecule type" value="Genomic_DNA"/>
</dbReference>